<dbReference type="Proteomes" id="UP000308891">
    <property type="component" value="Unassembled WGS sequence"/>
</dbReference>
<dbReference type="RefSeq" id="WP_136550967.1">
    <property type="nucleotide sequence ID" value="NZ_STGJ01000001.1"/>
</dbReference>
<name>A0A4T0V6I1_9NEIS</name>
<dbReference type="OrthoDB" id="8525200at2"/>
<dbReference type="InterPro" id="IPR007435">
    <property type="entry name" value="DUF484"/>
</dbReference>
<keyword evidence="2" id="KW-1185">Reference proteome</keyword>
<organism evidence="1 2">
    <name type="scientific">Crenobacter intestini</name>
    <dbReference type="NCBI Taxonomy" id="2563443"/>
    <lineage>
        <taxon>Bacteria</taxon>
        <taxon>Pseudomonadati</taxon>
        <taxon>Pseudomonadota</taxon>
        <taxon>Betaproteobacteria</taxon>
        <taxon>Neisseriales</taxon>
        <taxon>Neisseriaceae</taxon>
        <taxon>Crenobacter</taxon>
    </lineage>
</organism>
<dbReference type="PANTHER" id="PTHR38765:SF1">
    <property type="entry name" value="DUF484 DOMAIN-CONTAINING PROTEIN"/>
    <property type="match status" value="1"/>
</dbReference>
<accession>A0A4T0V6I1</accession>
<protein>
    <submittedName>
        <fullName evidence="1">DUF484 family protein</fullName>
    </submittedName>
</protein>
<dbReference type="InterPro" id="IPR029016">
    <property type="entry name" value="GAF-like_dom_sf"/>
</dbReference>
<dbReference type="AlphaFoldDB" id="A0A4T0V6I1"/>
<proteinExistence type="predicted"/>
<gene>
    <name evidence="1" type="ORF">E5K04_00645</name>
</gene>
<comment type="caution">
    <text evidence="1">The sequence shown here is derived from an EMBL/GenBank/DDBJ whole genome shotgun (WGS) entry which is preliminary data.</text>
</comment>
<evidence type="ECO:0000313" key="1">
    <source>
        <dbReference type="EMBL" id="TIC86956.1"/>
    </source>
</evidence>
<sequence>MQEAQVRAWLQANPDFVREHANLPITVGEGKVLPLSQLQLRAWQGRVAQLGDELDTLLERARENDILLARLHRLACLLAGADSQDACIRASLTCFAETFGLPRTALHLFPGAADPLADYAERLSAPYCGPYASERVIALLPAGPAPESFALATLRSPDGTAFGLAVFASEDSRRFCAGVATDYLVRIAELLSAALWRTRAS</sequence>
<dbReference type="Gene3D" id="3.30.450.40">
    <property type="match status" value="1"/>
</dbReference>
<dbReference type="EMBL" id="STGJ01000001">
    <property type="protein sequence ID" value="TIC86956.1"/>
    <property type="molecule type" value="Genomic_DNA"/>
</dbReference>
<evidence type="ECO:0000313" key="2">
    <source>
        <dbReference type="Proteomes" id="UP000308891"/>
    </source>
</evidence>
<dbReference type="PANTHER" id="PTHR38765">
    <property type="entry name" value="DUF484 DOMAIN-CONTAINING PROTEIN"/>
    <property type="match status" value="1"/>
</dbReference>
<reference evidence="1 2" key="1">
    <citation type="submission" date="2019-04" db="EMBL/GenBank/DDBJ databases">
        <title>Crenobacter sp. nov.</title>
        <authorList>
            <person name="Shi S."/>
        </authorList>
    </citation>
    <scope>NUCLEOTIDE SEQUENCE [LARGE SCALE GENOMIC DNA]</scope>
    <source>
        <strain evidence="1 2">GY 70310</strain>
    </source>
</reference>
<dbReference type="Pfam" id="PF04340">
    <property type="entry name" value="DUF484"/>
    <property type="match status" value="1"/>
</dbReference>